<feature type="non-terminal residue" evidence="8">
    <location>
        <position position="311"/>
    </location>
</feature>
<dbReference type="SUPFAM" id="SSF51197">
    <property type="entry name" value="Clavaminate synthase-like"/>
    <property type="match status" value="1"/>
</dbReference>
<dbReference type="VEuPathDB" id="FungiDB:SDRG_17409"/>
<dbReference type="InterPro" id="IPR044862">
    <property type="entry name" value="Pro_4_hyd_alph_FE2OG_OXY"/>
</dbReference>
<keyword evidence="9" id="KW-1185">Reference proteome</keyword>
<dbReference type="AlphaFoldDB" id="T0PH56"/>
<dbReference type="GeneID" id="19958136"/>
<dbReference type="eggNOG" id="KOG3710">
    <property type="taxonomic scope" value="Eukaryota"/>
</dbReference>
<keyword evidence="5" id="KW-0560">Oxidoreductase</keyword>
<dbReference type="OMA" id="PRYCLTT"/>
<dbReference type="OrthoDB" id="76265at2759"/>
<evidence type="ECO:0000313" key="8">
    <source>
        <dbReference type="EMBL" id="EQC24699.1"/>
    </source>
</evidence>
<dbReference type="InterPro" id="IPR005123">
    <property type="entry name" value="Oxoglu/Fe-dep_dioxygenase_dom"/>
</dbReference>
<dbReference type="RefSeq" id="XP_008621873.1">
    <property type="nucleotide sequence ID" value="XM_008623651.1"/>
</dbReference>
<dbReference type="STRING" id="1156394.T0PH56"/>
<evidence type="ECO:0000256" key="1">
    <source>
        <dbReference type="ARBA" id="ARBA00001961"/>
    </source>
</evidence>
<evidence type="ECO:0000256" key="2">
    <source>
        <dbReference type="ARBA" id="ARBA00022723"/>
    </source>
</evidence>
<sequence length="311" mass="34417">MLLRRAASMAAARVDAQLQAWASALPHEAGAALRANGYYVVDGAVSPALAQALRDEIASLAAADALYPNATHVYVKDAPRPLLLEKAHIHETELADMSSDYASLHRWFDNPTLRTTCNALLPSLRADRHMIKVQYNDGHGGCFPMHFDTYGDDGKCLTAVLYLNETWAPGDGGEIVLYPFPYAPTTIAPASGRLVLFSSHRMLHRVLPSNVPRYCLTTWMYRDPSLNAAYPPHRTRSNGYDTMLAKVCASPFRAHLAKLAYADEWRQSLLESHAKTQSFAAYLQSYDAELDVIAAATDKMLTTFRKKSDDI</sequence>
<name>T0PH56_SAPDV</name>
<dbReference type="EMBL" id="JH767472">
    <property type="protein sequence ID" value="EQC24699.1"/>
    <property type="molecule type" value="Genomic_DNA"/>
</dbReference>
<evidence type="ECO:0000256" key="5">
    <source>
        <dbReference type="ARBA" id="ARBA00023002"/>
    </source>
</evidence>
<evidence type="ECO:0000256" key="6">
    <source>
        <dbReference type="ARBA" id="ARBA00023004"/>
    </source>
</evidence>
<dbReference type="Proteomes" id="UP000030762">
    <property type="component" value="Unassembled WGS sequence"/>
</dbReference>
<gene>
    <name evidence="8" type="ORF">SDRG_17409</name>
</gene>
<dbReference type="Pfam" id="PF13640">
    <property type="entry name" value="2OG-FeII_Oxy_3"/>
    <property type="match status" value="1"/>
</dbReference>
<keyword evidence="3" id="KW-0847">Vitamin C</keyword>
<dbReference type="GO" id="GO:0031543">
    <property type="term" value="F:peptidyl-proline dioxygenase activity"/>
    <property type="evidence" value="ECO:0007669"/>
    <property type="project" value="TreeGrafter"/>
</dbReference>
<evidence type="ECO:0000256" key="4">
    <source>
        <dbReference type="ARBA" id="ARBA00022964"/>
    </source>
</evidence>
<dbReference type="Gene3D" id="2.60.120.620">
    <property type="entry name" value="q2cbj1_9rhob like domain"/>
    <property type="match status" value="1"/>
</dbReference>
<feature type="domain" description="Fe2OG dioxygenase" evidence="7">
    <location>
        <begin position="125"/>
        <end position="222"/>
    </location>
</feature>
<protein>
    <recommendedName>
        <fullName evidence="7">Fe2OG dioxygenase domain-containing protein</fullName>
    </recommendedName>
</protein>
<dbReference type="GO" id="GO:0071456">
    <property type="term" value="P:cellular response to hypoxia"/>
    <property type="evidence" value="ECO:0007669"/>
    <property type="project" value="TreeGrafter"/>
</dbReference>
<reference evidence="8 9" key="1">
    <citation type="submission" date="2012-04" db="EMBL/GenBank/DDBJ databases">
        <title>The Genome Sequence of Saprolegnia declina VS20.</title>
        <authorList>
            <consortium name="The Broad Institute Genome Sequencing Platform"/>
            <person name="Russ C."/>
            <person name="Nusbaum C."/>
            <person name="Tyler B."/>
            <person name="van West P."/>
            <person name="Dieguez-Uribeondo J."/>
            <person name="de Bruijn I."/>
            <person name="Tripathy S."/>
            <person name="Jiang R."/>
            <person name="Young S.K."/>
            <person name="Zeng Q."/>
            <person name="Gargeya S."/>
            <person name="Fitzgerald M."/>
            <person name="Haas B."/>
            <person name="Abouelleil A."/>
            <person name="Alvarado L."/>
            <person name="Arachchi H.M."/>
            <person name="Berlin A."/>
            <person name="Chapman S.B."/>
            <person name="Goldberg J."/>
            <person name="Griggs A."/>
            <person name="Gujja S."/>
            <person name="Hansen M."/>
            <person name="Howarth C."/>
            <person name="Imamovic A."/>
            <person name="Larimer J."/>
            <person name="McCowen C."/>
            <person name="Montmayeur A."/>
            <person name="Murphy C."/>
            <person name="Neiman D."/>
            <person name="Pearson M."/>
            <person name="Priest M."/>
            <person name="Roberts A."/>
            <person name="Saif S."/>
            <person name="Shea T."/>
            <person name="Sisk P."/>
            <person name="Sykes S."/>
            <person name="Wortman J."/>
            <person name="Nusbaum C."/>
            <person name="Birren B."/>
        </authorList>
    </citation>
    <scope>NUCLEOTIDE SEQUENCE [LARGE SCALE GENOMIC DNA]</scope>
    <source>
        <strain evidence="8 9">VS20</strain>
    </source>
</reference>
<keyword evidence="4" id="KW-0223">Dioxygenase</keyword>
<evidence type="ECO:0000313" key="9">
    <source>
        <dbReference type="Proteomes" id="UP000030762"/>
    </source>
</evidence>
<dbReference type="GO" id="GO:0031418">
    <property type="term" value="F:L-ascorbic acid binding"/>
    <property type="evidence" value="ECO:0007669"/>
    <property type="project" value="UniProtKB-KW"/>
</dbReference>
<dbReference type="InterPro" id="IPR006620">
    <property type="entry name" value="Pro_4_hyd_alph"/>
</dbReference>
<comment type="cofactor">
    <cofactor evidence="1">
        <name>L-ascorbate</name>
        <dbReference type="ChEBI" id="CHEBI:38290"/>
    </cofactor>
</comment>
<accession>T0PH56</accession>
<organism evidence="8 9">
    <name type="scientific">Saprolegnia diclina (strain VS20)</name>
    <dbReference type="NCBI Taxonomy" id="1156394"/>
    <lineage>
        <taxon>Eukaryota</taxon>
        <taxon>Sar</taxon>
        <taxon>Stramenopiles</taxon>
        <taxon>Oomycota</taxon>
        <taxon>Saprolegniomycetes</taxon>
        <taxon>Saprolegniales</taxon>
        <taxon>Saprolegniaceae</taxon>
        <taxon>Saprolegnia</taxon>
    </lineage>
</organism>
<dbReference type="InterPro" id="IPR051559">
    <property type="entry name" value="HIF_prolyl_hydroxylases"/>
</dbReference>
<dbReference type="InParanoid" id="T0PH56"/>
<evidence type="ECO:0000256" key="3">
    <source>
        <dbReference type="ARBA" id="ARBA00022896"/>
    </source>
</evidence>
<proteinExistence type="predicted"/>
<keyword evidence="6" id="KW-0408">Iron</keyword>
<dbReference type="PANTHER" id="PTHR12907:SF26">
    <property type="entry name" value="HIF PROLYL HYDROXYLASE, ISOFORM C"/>
    <property type="match status" value="1"/>
</dbReference>
<dbReference type="PROSITE" id="PS51471">
    <property type="entry name" value="FE2OG_OXY"/>
    <property type="match status" value="1"/>
</dbReference>
<dbReference type="GO" id="GO:0008198">
    <property type="term" value="F:ferrous iron binding"/>
    <property type="evidence" value="ECO:0007669"/>
    <property type="project" value="TreeGrafter"/>
</dbReference>
<evidence type="ECO:0000259" key="7">
    <source>
        <dbReference type="PROSITE" id="PS51471"/>
    </source>
</evidence>
<dbReference type="PANTHER" id="PTHR12907">
    <property type="entry name" value="EGL NINE HOMOLOG-RELATED"/>
    <property type="match status" value="1"/>
</dbReference>
<keyword evidence="2" id="KW-0479">Metal-binding</keyword>
<dbReference type="SMART" id="SM00702">
    <property type="entry name" value="P4Hc"/>
    <property type="match status" value="1"/>
</dbReference>